<organism evidence="1 2">
    <name type="scientific">Melipona bicolor</name>
    <dbReference type="NCBI Taxonomy" id="60889"/>
    <lineage>
        <taxon>Eukaryota</taxon>
        <taxon>Metazoa</taxon>
        <taxon>Ecdysozoa</taxon>
        <taxon>Arthropoda</taxon>
        <taxon>Hexapoda</taxon>
        <taxon>Insecta</taxon>
        <taxon>Pterygota</taxon>
        <taxon>Neoptera</taxon>
        <taxon>Endopterygota</taxon>
        <taxon>Hymenoptera</taxon>
        <taxon>Apocrita</taxon>
        <taxon>Aculeata</taxon>
        <taxon>Apoidea</taxon>
        <taxon>Anthophila</taxon>
        <taxon>Apidae</taxon>
        <taxon>Melipona</taxon>
    </lineage>
</organism>
<protein>
    <recommendedName>
        <fullName evidence="3">Serine/threonine-protein kinase RIO3</fullName>
    </recommendedName>
</protein>
<evidence type="ECO:0000313" key="1">
    <source>
        <dbReference type="EMBL" id="KAK1125686.1"/>
    </source>
</evidence>
<evidence type="ECO:0000313" key="2">
    <source>
        <dbReference type="Proteomes" id="UP001177670"/>
    </source>
</evidence>
<dbReference type="AlphaFoldDB" id="A0AA40KM87"/>
<gene>
    <name evidence="1" type="ORF">K0M31_005235</name>
</gene>
<comment type="caution">
    <text evidence="1">The sequence shown here is derived from an EMBL/GenBank/DDBJ whole genome shotgun (WGS) entry which is preliminary data.</text>
</comment>
<keyword evidence="2" id="KW-1185">Reference proteome</keyword>
<dbReference type="Proteomes" id="UP001177670">
    <property type="component" value="Unassembled WGS sequence"/>
</dbReference>
<evidence type="ECO:0008006" key="3">
    <source>
        <dbReference type="Google" id="ProtNLM"/>
    </source>
</evidence>
<accession>A0AA40KM87</accession>
<sequence>MSTPWAKIQPVEGPTNLLEITSEQLAKSLQEKKLKKHQIETVDNANIESSEINDTDNDEVIAHMMQDQFNKEYDLMLKRTEEKFNRDSKVNITYMNYRTSLSEDQDEKDSDIDDTRDFDRFVSIEKEYASMPRCGYRKMGGKGSQIVTKHDMLMSSRINACRVLQFPPGIDTGDTGGFDVKLNNKVFNSLRAHSHAQCSRQKAKTRPHTK</sequence>
<reference evidence="1" key="1">
    <citation type="submission" date="2021-10" db="EMBL/GenBank/DDBJ databases">
        <title>Melipona bicolor Genome sequencing and assembly.</title>
        <authorList>
            <person name="Araujo N.S."/>
            <person name="Arias M.C."/>
        </authorList>
    </citation>
    <scope>NUCLEOTIDE SEQUENCE</scope>
    <source>
        <strain evidence="1">USP_2M_L1-L4_2017</strain>
        <tissue evidence="1">Whole body</tissue>
    </source>
</reference>
<name>A0AA40KM87_9HYME</name>
<proteinExistence type="predicted"/>
<dbReference type="EMBL" id="JAHYIQ010000015">
    <property type="protein sequence ID" value="KAK1125686.1"/>
    <property type="molecule type" value="Genomic_DNA"/>
</dbReference>